<protein>
    <submittedName>
        <fullName evidence="2">Membrane protein</fullName>
    </submittedName>
</protein>
<dbReference type="AlphaFoldDB" id="I3DWU0"/>
<dbReference type="EMBL" id="AFEU01000003">
    <property type="protein sequence ID" value="EIJ78711.1"/>
    <property type="molecule type" value="Genomic_DNA"/>
</dbReference>
<proteinExistence type="predicted"/>
<gene>
    <name evidence="2" type="ORF">PB1_14174</name>
</gene>
<evidence type="ECO:0000313" key="3">
    <source>
        <dbReference type="Proteomes" id="UP000010523"/>
    </source>
</evidence>
<feature type="transmembrane region" description="Helical" evidence="1">
    <location>
        <begin position="78"/>
        <end position="95"/>
    </location>
</feature>
<feature type="transmembrane region" description="Helical" evidence="1">
    <location>
        <begin position="101"/>
        <end position="121"/>
    </location>
</feature>
<feature type="transmembrane region" description="Helical" evidence="1">
    <location>
        <begin position="44"/>
        <end position="62"/>
    </location>
</feature>
<sequence>MLKKLIQLGLGFICGYLFINWMPIQYPFLISDFFSEFVLDPLEFLVAAIAFLIGLIANGYLFREGIEKTFAFIRRKNVSFYEIAVNYSVIFSFLIMTRYGIWQTIVLFCFSLLYGMISIDYKNTILAKNNKL</sequence>
<evidence type="ECO:0000313" key="2">
    <source>
        <dbReference type="EMBL" id="EIJ78711.1"/>
    </source>
</evidence>
<feature type="transmembrane region" description="Helical" evidence="1">
    <location>
        <begin position="5"/>
        <end position="24"/>
    </location>
</feature>
<dbReference type="Proteomes" id="UP000010523">
    <property type="component" value="Unassembled WGS sequence"/>
</dbReference>
<name>I3DWU0_BACMT</name>
<dbReference type="STRING" id="997296.PB1_14174"/>
<keyword evidence="3" id="KW-1185">Reference proteome</keyword>
<dbReference type="PATRIC" id="fig|997296.3.peg.2989"/>
<dbReference type="OrthoDB" id="2971634at2"/>
<keyword evidence="1" id="KW-0472">Membrane</keyword>
<comment type="caution">
    <text evidence="2">The sequence shown here is derived from an EMBL/GenBank/DDBJ whole genome shotgun (WGS) entry which is preliminary data.</text>
</comment>
<keyword evidence="1" id="KW-0812">Transmembrane</keyword>
<accession>I3DWU0</accession>
<evidence type="ECO:0000256" key="1">
    <source>
        <dbReference type="SAM" id="Phobius"/>
    </source>
</evidence>
<dbReference type="RefSeq" id="WP_004437446.1">
    <property type="nucleotide sequence ID" value="NZ_AFEU01000003.1"/>
</dbReference>
<keyword evidence="1" id="KW-1133">Transmembrane helix</keyword>
<dbReference type="eggNOG" id="ENOG50309PA">
    <property type="taxonomic scope" value="Bacteria"/>
</dbReference>
<organism evidence="2 3">
    <name type="scientific">Bacillus methanolicus PB1</name>
    <dbReference type="NCBI Taxonomy" id="997296"/>
    <lineage>
        <taxon>Bacteria</taxon>
        <taxon>Bacillati</taxon>
        <taxon>Bacillota</taxon>
        <taxon>Bacilli</taxon>
        <taxon>Bacillales</taxon>
        <taxon>Bacillaceae</taxon>
        <taxon>Bacillus</taxon>
    </lineage>
</organism>
<reference evidence="2 3" key="1">
    <citation type="journal article" date="2012" name="Appl. Environ. Microbiol.">
        <title>Genome Sequence of Thermotolerant Bacillus methanolicus: Features and Regulation Related to Methylotrophy and Production of L-Lysine and L-Glutamate from Methanol.</title>
        <authorList>
            <person name="Heggeset T.M."/>
            <person name="Krog A."/>
            <person name="Balzer S."/>
            <person name="Wentzel A."/>
            <person name="Ellingsen T.E."/>
            <person name="Brautaset T."/>
        </authorList>
    </citation>
    <scope>NUCLEOTIDE SEQUENCE [LARGE SCALE GENOMIC DNA]</scope>
    <source>
        <strain evidence="2 3">PB1</strain>
    </source>
</reference>